<comment type="caution">
    <text evidence="10">The sequence shown here is derived from an EMBL/GenBank/DDBJ whole genome shotgun (WGS) entry which is preliminary data.</text>
</comment>
<dbReference type="SUPFAM" id="SSF51412">
    <property type="entry name" value="Inosine monophosphate dehydrogenase (IMPDH)"/>
    <property type="match status" value="1"/>
</dbReference>
<comment type="similarity">
    <text evidence="2">Belongs to the nitronate monooxygenase family. NMO class I subfamily.</text>
</comment>
<evidence type="ECO:0000256" key="3">
    <source>
        <dbReference type="ARBA" id="ARBA00022575"/>
    </source>
</evidence>
<protein>
    <recommendedName>
        <fullName evidence="8">Propionate 3-nitronate monooxygenase</fullName>
    </recommendedName>
</protein>
<dbReference type="Proteomes" id="UP001596045">
    <property type="component" value="Unassembled WGS sequence"/>
</dbReference>
<keyword evidence="5" id="KW-0288">FMN</keyword>
<evidence type="ECO:0000256" key="6">
    <source>
        <dbReference type="ARBA" id="ARBA00023002"/>
    </source>
</evidence>
<comment type="catalytic activity">
    <reaction evidence="9">
        <text>3 propionate 3-nitronate + 3 O2 + H2O = 3 3-oxopropanoate + 2 nitrate + nitrite + H2O2 + 3 H(+)</text>
        <dbReference type="Rhea" id="RHEA:57332"/>
        <dbReference type="ChEBI" id="CHEBI:15377"/>
        <dbReference type="ChEBI" id="CHEBI:15378"/>
        <dbReference type="ChEBI" id="CHEBI:15379"/>
        <dbReference type="ChEBI" id="CHEBI:16240"/>
        <dbReference type="ChEBI" id="CHEBI:16301"/>
        <dbReference type="ChEBI" id="CHEBI:17632"/>
        <dbReference type="ChEBI" id="CHEBI:33190"/>
        <dbReference type="ChEBI" id="CHEBI:136067"/>
    </reaction>
</comment>
<dbReference type="Pfam" id="PF03060">
    <property type="entry name" value="NMO"/>
    <property type="match status" value="1"/>
</dbReference>
<dbReference type="InterPro" id="IPR013785">
    <property type="entry name" value="Aldolase_TIM"/>
</dbReference>
<comment type="cofactor">
    <cofactor evidence="1">
        <name>FMN</name>
        <dbReference type="ChEBI" id="CHEBI:58210"/>
    </cofactor>
</comment>
<keyword evidence="11" id="KW-1185">Reference proteome</keyword>
<organism evidence="10 11">
    <name type="scientific">Paraherbaspirillum soli</name>
    <dbReference type="NCBI Taxonomy" id="631222"/>
    <lineage>
        <taxon>Bacteria</taxon>
        <taxon>Pseudomonadati</taxon>
        <taxon>Pseudomonadota</taxon>
        <taxon>Betaproteobacteria</taxon>
        <taxon>Burkholderiales</taxon>
        <taxon>Oxalobacteraceae</taxon>
        <taxon>Paraherbaspirillum</taxon>
    </lineage>
</organism>
<proteinExistence type="inferred from homology"/>
<dbReference type="PANTHER" id="PTHR42747:SF3">
    <property type="entry name" value="NITRONATE MONOOXYGENASE-RELATED"/>
    <property type="match status" value="1"/>
</dbReference>
<dbReference type="CDD" id="cd04730">
    <property type="entry name" value="NPD_like"/>
    <property type="match status" value="1"/>
</dbReference>
<evidence type="ECO:0000256" key="9">
    <source>
        <dbReference type="ARBA" id="ARBA00049401"/>
    </source>
</evidence>
<dbReference type="InterPro" id="IPR004136">
    <property type="entry name" value="NMO"/>
</dbReference>
<keyword evidence="7" id="KW-0503">Monooxygenase</keyword>
<evidence type="ECO:0000256" key="5">
    <source>
        <dbReference type="ARBA" id="ARBA00022643"/>
    </source>
</evidence>
<sequence length="355" mass="37506">MTIRYSAFKTAVGIDHPIVQGPMNGGSPLELTVAVSNAGALGSYAAALLAPAAIIENVAKIRALTNRPFNVNLFVQEPPRPAAAEVLAAQDLLAPFRAELGLGPTSVPDKFCEDFRDQVSALLEAAPPVVNFTFGILDSETVSRFKRAGSLVIGTATTVAEAQAWERGGADFICASGSEAGGHRATFLGDFEQSCIGLMALVPQVAAAVKIPVIAAGGIMNGRGIAASLMLGAQAAQLGTAFLSCPESGIAQAWRQQLQKARDDSTRLTRTFSGRYARGIVNQFMERMRPFEQEVPPYPVQNALTGEMRQAAAKLARPEFMSLWAGQGVAMARPMPAAELVKTLADELQALLPNQ</sequence>
<evidence type="ECO:0000256" key="4">
    <source>
        <dbReference type="ARBA" id="ARBA00022630"/>
    </source>
</evidence>
<dbReference type="GO" id="GO:0016491">
    <property type="term" value="F:oxidoreductase activity"/>
    <property type="evidence" value="ECO:0007669"/>
    <property type="project" value="UniProtKB-KW"/>
</dbReference>
<keyword evidence="6 10" id="KW-0560">Oxidoreductase</keyword>
<evidence type="ECO:0000256" key="1">
    <source>
        <dbReference type="ARBA" id="ARBA00001917"/>
    </source>
</evidence>
<evidence type="ECO:0000256" key="7">
    <source>
        <dbReference type="ARBA" id="ARBA00023033"/>
    </source>
</evidence>
<evidence type="ECO:0000256" key="2">
    <source>
        <dbReference type="ARBA" id="ARBA00009881"/>
    </source>
</evidence>
<keyword evidence="3" id="KW-0216">Detoxification</keyword>
<gene>
    <name evidence="10" type="ORF">ACFPM8_08045</name>
</gene>
<evidence type="ECO:0000256" key="8">
    <source>
        <dbReference type="ARBA" id="ARBA00031155"/>
    </source>
</evidence>
<evidence type="ECO:0000313" key="11">
    <source>
        <dbReference type="Proteomes" id="UP001596045"/>
    </source>
</evidence>
<evidence type="ECO:0000313" key="10">
    <source>
        <dbReference type="EMBL" id="MFC5473910.1"/>
    </source>
</evidence>
<accession>A0ABW0M6U2</accession>
<dbReference type="Gene3D" id="3.20.20.70">
    <property type="entry name" value="Aldolase class I"/>
    <property type="match status" value="1"/>
</dbReference>
<dbReference type="PANTHER" id="PTHR42747">
    <property type="entry name" value="NITRONATE MONOOXYGENASE-RELATED"/>
    <property type="match status" value="1"/>
</dbReference>
<reference evidence="11" key="1">
    <citation type="journal article" date="2019" name="Int. J. Syst. Evol. Microbiol.">
        <title>The Global Catalogue of Microorganisms (GCM) 10K type strain sequencing project: providing services to taxonomists for standard genome sequencing and annotation.</title>
        <authorList>
            <consortium name="The Broad Institute Genomics Platform"/>
            <consortium name="The Broad Institute Genome Sequencing Center for Infectious Disease"/>
            <person name="Wu L."/>
            <person name="Ma J."/>
        </authorList>
    </citation>
    <scope>NUCLEOTIDE SEQUENCE [LARGE SCALE GENOMIC DNA]</scope>
    <source>
        <strain evidence="11">JCM 17066</strain>
    </source>
</reference>
<dbReference type="RefSeq" id="WP_378996861.1">
    <property type="nucleotide sequence ID" value="NZ_JBHSMT010000013.1"/>
</dbReference>
<keyword evidence="4" id="KW-0285">Flavoprotein</keyword>
<name>A0ABW0M6U2_9BURK</name>
<dbReference type="EMBL" id="JBHSMT010000013">
    <property type="protein sequence ID" value="MFC5473910.1"/>
    <property type="molecule type" value="Genomic_DNA"/>
</dbReference>